<gene>
    <name evidence="2" type="ORF">CYMTET_53779</name>
</gene>
<name>A0AAE0EPE0_9CHLO</name>
<dbReference type="AlphaFoldDB" id="A0AAE0EPE0"/>
<comment type="caution">
    <text evidence="2">The sequence shown here is derived from an EMBL/GenBank/DDBJ whole genome shotgun (WGS) entry which is preliminary data.</text>
</comment>
<reference evidence="2 3" key="1">
    <citation type="journal article" date="2015" name="Genome Biol. Evol.">
        <title>Comparative Genomics of a Bacterivorous Green Alga Reveals Evolutionary Causalities and Consequences of Phago-Mixotrophic Mode of Nutrition.</title>
        <authorList>
            <person name="Burns J.A."/>
            <person name="Paasch A."/>
            <person name="Narechania A."/>
            <person name="Kim E."/>
        </authorList>
    </citation>
    <scope>NUCLEOTIDE SEQUENCE [LARGE SCALE GENOMIC DNA]</scope>
    <source>
        <strain evidence="2 3">PLY_AMNH</strain>
    </source>
</reference>
<sequence length="218" mass="25086">MDPTCTKLARVYTQPLGIKMSAEVSDAVWQLPAAELEGVWRTPHLTRIWNKDLYRQQGEKYDEVRLVNLKRREALAARSSTLETPSMDNAKVQDAFRAVREARLLFNQVEKSHKHSITIKEAFNISVERGSQPPKYEQMLQLLKEAAITAMTAGASEGTPQSTKPRHRHTRTGSSMIDYEMLERAVEAFSRHQRMSFVEMLLIYRDLDDCEVFEKVMV</sequence>
<evidence type="ECO:0000256" key="1">
    <source>
        <dbReference type="SAM" id="MobiDB-lite"/>
    </source>
</evidence>
<protein>
    <submittedName>
        <fullName evidence="2">Uncharacterized protein</fullName>
    </submittedName>
</protein>
<dbReference type="EMBL" id="LGRX02035166">
    <property type="protein sequence ID" value="KAK3236063.1"/>
    <property type="molecule type" value="Genomic_DNA"/>
</dbReference>
<organism evidence="2 3">
    <name type="scientific">Cymbomonas tetramitiformis</name>
    <dbReference type="NCBI Taxonomy" id="36881"/>
    <lineage>
        <taxon>Eukaryota</taxon>
        <taxon>Viridiplantae</taxon>
        <taxon>Chlorophyta</taxon>
        <taxon>Pyramimonadophyceae</taxon>
        <taxon>Pyramimonadales</taxon>
        <taxon>Pyramimonadaceae</taxon>
        <taxon>Cymbomonas</taxon>
    </lineage>
</organism>
<dbReference type="Proteomes" id="UP001190700">
    <property type="component" value="Unassembled WGS sequence"/>
</dbReference>
<keyword evidence="3" id="KW-1185">Reference proteome</keyword>
<evidence type="ECO:0000313" key="2">
    <source>
        <dbReference type="EMBL" id="KAK3236063.1"/>
    </source>
</evidence>
<feature type="region of interest" description="Disordered" evidence="1">
    <location>
        <begin position="154"/>
        <end position="173"/>
    </location>
</feature>
<proteinExistence type="predicted"/>
<evidence type="ECO:0000313" key="3">
    <source>
        <dbReference type="Proteomes" id="UP001190700"/>
    </source>
</evidence>
<accession>A0AAE0EPE0</accession>